<dbReference type="Gene3D" id="3.90.1300.10">
    <property type="entry name" value="Amidase signature (AS) domain"/>
    <property type="match status" value="1"/>
</dbReference>
<organism evidence="5 6">
    <name type="scientific">Sugiyamaella lignohabitans</name>
    <dbReference type="NCBI Taxonomy" id="796027"/>
    <lineage>
        <taxon>Eukaryota</taxon>
        <taxon>Fungi</taxon>
        <taxon>Dikarya</taxon>
        <taxon>Ascomycota</taxon>
        <taxon>Saccharomycotina</taxon>
        <taxon>Dipodascomycetes</taxon>
        <taxon>Dipodascales</taxon>
        <taxon>Trichomonascaceae</taxon>
        <taxon>Sugiyamaella</taxon>
    </lineage>
</organism>
<dbReference type="GO" id="GO:0016787">
    <property type="term" value="F:hydrolase activity"/>
    <property type="evidence" value="ECO:0007669"/>
    <property type="project" value="UniProtKB-KW"/>
</dbReference>
<dbReference type="InterPro" id="IPR023631">
    <property type="entry name" value="Amidase_dom"/>
</dbReference>
<dbReference type="Pfam" id="PF01425">
    <property type="entry name" value="Amidase"/>
    <property type="match status" value="1"/>
</dbReference>
<name>A0A167F253_9ASCO</name>
<keyword evidence="2" id="KW-0378">Hydrolase</keyword>
<dbReference type="RefSeq" id="XP_018737205.1">
    <property type="nucleotide sequence ID" value="XM_018879272.1"/>
</dbReference>
<reference evidence="5 6" key="1">
    <citation type="submission" date="2016-02" db="EMBL/GenBank/DDBJ databases">
        <title>Complete genome sequence and transcriptome regulation of the pentose utilising yeast Sugiyamaella lignohabitans.</title>
        <authorList>
            <person name="Bellasio M."/>
            <person name="Peymann A."/>
            <person name="Valli M."/>
            <person name="Sipitzky M."/>
            <person name="Graf A."/>
            <person name="Sauer M."/>
            <person name="Marx H."/>
            <person name="Mattanovich D."/>
        </authorList>
    </citation>
    <scope>NUCLEOTIDE SEQUENCE [LARGE SCALE GENOMIC DNA]</scope>
    <source>
        <strain evidence="5 6">CBS 10342</strain>
    </source>
</reference>
<evidence type="ECO:0000256" key="2">
    <source>
        <dbReference type="ARBA" id="ARBA00022801"/>
    </source>
</evidence>
<dbReference type="Proteomes" id="UP000189580">
    <property type="component" value="Chromosome b"/>
</dbReference>
<evidence type="ECO:0000313" key="5">
    <source>
        <dbReference type="EMBL" id="ANB14728.1"/>
    </source>
</evidence>
<dbReference type="PANTHER" id="PTHR46072">
    <property type="entry name" value="AMIDASE-RELATED-RELATED"/>
    <property type="match status" value="1"/>
</dbReference>
<evidence type="ECO:0000313" key="6">
    <source>
        <dbReference type="Proteomes" id="UP000189580"/>
    </source>
</evidence>
<gene>
    <name evidence="5" type="primary">AMD2</name>
    <name evidence="5" type="ORF">AWJ20_2335</name>
</gene>
<dbReference type="GeneID" id="30034235"/>
<dbReference type="KEGG" id="slb:AWJ20_2335"/>
<comment type="similarity">
    <text evidence="1">Belongs to the amidase family.</text>
</comment>
<dbReference type="InterPro" id="IPR036928">
    <property type="entry name" value="AS_sf"/>
</dbReference>
<keyword evidence="6" id="KW-1185">Reference proteome</keyword>
<dbReference type="PANTHER" id="PTHR46072:SF11">
    <property type="entry name" value="AMIDASE-RELATED"/>
    <property type="match status" value="1"/>
</dbReference>
<accession>A0A167F253</accession>
<sequence length="296" mass="32879">MATDIGGSIRFPAYANGVYGFKPSSGRVPYYNIKGYWPPGEEYNGVLCVAGPIAVSMRDCELIIKAIAETEPWKYDPTCIYSPWPKQKTLAADDKRPLSIGVVRGPTAEPITSILAEACKKITDAGHELVEMEIINGPEMLDLTTKIFQVDGGKFLVDLCSTTNEPLTKTVIDNGLYPCEPADLSQFFAYSHRRIELQKAWAEYWEQSAGTTASGKPVDILLMPISPFVPRVREFLSSPFINVWNLLDYPALTFTADKINLSKHKVEIPPPSNIGETNSEQYCKYDSSSNKKEISH</sequence>
<evidence type="ECO:0000256" key="3">
    <source>
        <dbReference type="SAM" id="MobiDB-lite"/>
    </source>
</evidence>
<evidence type="ECO:0000256" key="1">
    <source>
        <dbReference type="ARBA" id="ARBA00009199"/>
    </source>
</evidence>
<dbReference type="OrthoDB" id="6428749at2759"/>
<evidence type="ECO:0000259" key="4">
    <source>
        <dbReference type="Pfam" id="PF01425"/>
    </source>
</evidence>
<dbReference type="EMBL" id="CP014503">
    <property type="protein sequence ID" value="ANB14728.1"/>
    <property type="molecule type" value="Genomic_DNA"/>
</dbReference>
<dbReference type="AlphaFoldDB" id="A0A167F253"/>
<feature type="domain" description="Amidase" evidence="4">
    <location>
        <begin position="2"/>
        <end position="257"/>
    </location>
</feature>
<feature type="region of interest" description="Disordered" evidence="3">
    <location>
        <begin position="267"/>
        <end position="296"/>
    </location>
</feature>
<protein>
    <submittedName>
        <fullName evidence="5">Amd2p</fullName>
    </submittedName>
</protein>
<dbReference type="SUPFAM" id="SSF75304">
    <property type="entry name" value="Amidase signature (AS) enzymes"/>
    <property type="match status" value="1"/>
</dbReference>
<proteinExistence type="inferred from homology"/>